<sequence length="242" mass="27360">MNDVPVLLYKMTRRQFREGVDEGRIVGAIVPTGSTEQHNEHLEMVHDTASAVHVAQLAAERLRPRVVVTTPLSIGVSEHWMDHKGTLTTRPEVFVELLHDVCDSLRRGGVRHILIVNGHAGNTRPVRDRLEDLRKRLGINLDFCPYWEAYTKEDVARHMESGNCPGHASEFETSFALAAFPSHVHWEGVDYDRARLTISSPEQAQKDRQFHREARLATAEKGRAMIDIAVDWVAEKMGKMIG</sequence>
<dbReference type="GO" id="GO:0046872">
    <property type="term" value="F:metal ion binding"/>
    <property type="evidence" value="ECO:0007669"/>
    <property type="project" value="UniProtKB-KW"/>
</dbReference>
<comment type="caution">
    <text evidence="6">The sequence shown here is derived from an EMBL/GenBank/DDBJ whole genome shotgun (WGS) entry which is preliminary data.</text>
</comment>
<dbReference type="EMBL" id="MFKF01000162">
    <property type="protein sequence ID" value="OGG51974.1"/>
    <property type="molecule type" value="Genomic_DNA"/>
</dbReference>
<evidence type="ECO:0000256" key="1">
    <source>
        <dbReference type="ARBA" id="ARBA00001947"/>
    </source>
</evidence>
<dbReference type="PANTHER" id="PTHR35005">
    <property type="entry name" value="3-DEHYDRO-SCYLLO-INOSOSE HYDROLASE"/>
    <property type="match status" value="1"/>
</dbReference>
<dbReference type="InterPro" id="IPR024087">
    <property type="entry name" value="Creatininase-like_sf"/>
</dbReference>
<evidence type="ECO:0000313" key="6">
    <source>
        <dbReference type="EMBL" id="OGG51974.1"/>
    </source>
</evidence>
<gene>
    <name evidence="6" type="ORF">A3F84_15260</name>
</gene>
<dbReference type="GO" id="GO:0016811">
    <property type="term" value="F:hydrolase activity, acting on carbon-nitrogen (but not peptide) bonds, in linear amides"/>
    <property type="evidence" value="ECO:0007669"/>
    <property type="project" value="TreeGrafter"/>
</dbReference>
<dbReference type="AlphaFoldDB" id="A0A1F6CS51"/>
<reference evidence="6 7" key="1">
    <citation type="journal article" date="2016" name="Nat. Commun.">
        <title>Thousands of microbial genomes shed light on interconnected biogeochemical processes in an aquifer system.</title>
        <authorList>
            <person name="Anantharaman K."/>
            <person name="Brown C.T."/>
            <person name="Hug L.A."/>
            <person name="Sharon I."/>
            <person name="Castelle C.J."/>
            <person name="Probst A.J."/>
            <person name="Thomas B.C."/>
            <person name="Singh A."/>
            <person name="Wilkins M.J."/>
            <person name="Karaoz U."/>
            <person name="Brodie E.L."/>
            <person name="Williams K.H."/>
            <person name="Hubbard S.S."/>
            <person name="Banfield J.F."/>
        </authorList>
    </citation>
    <scope>NUCLEOTIDE SEQUENCE [LARGE SCALE GENOMIC DNA]</scope>
    <source>
        <strain evidence="7">RIFCSPLOWO2_12_FULL_64_10</strain>
    </source>
</reference>
<evidence type="ECO:0008006" key="8">
    <source>
        <dbReference type="Google" id="ProtNLM"/>
    </source>
</evidence>
<evidence type="ECO:0000256" key="2">
    <source>
        <dbReference type="ARBA" id="ARBA00022723"/>
    </source>
</evidence>
<name>A0A1F6CS51_HANXR</name>
<dbReference type="GO" id="GO:0009231">
    <property type="term" value="P:riboflavin biosynthetic process"/>
    <property type="evidence" value="ECO:0007669"/>
    <property type="project" value="TreeGrafter"/>
</dbReference>
<dbReference type="Gene3D" id="3.40.50.10310">
    <property type="entry name" value="Creatininase"/>
    <property type="match status" value="1"/>
</dbReference>
<comment type="cofactor">
    <cofactor evidence="1">
        <name>Zn(2+)</name>
        <dbReference type="ChEBI" id="CHEBI:29105"/>
    </cofactor>
</comment>
<proteinExistence type="inferred from homology"/>
<dbReference type="PANTHER" id="PTHR35005:SF1">
    <property type="entry name" value="2-AMINO-5-FORMYLAMINO-6-RIBOSYLAMINOPYRIMIDIN-4(3H)-ONE 5'-MONOPHOSPHATE DEFORMYLASE"/>
    <property type="match status" value="1"/>
</dbReference>
<organism evidence="6 7">
    <name type="scientific">Handelsmanbacteria sp. (strain RIFCSPLOWO2_12_FULL_64_10)</name>
    <dbReference type="NCBI Taxonomy" id="1817868"/>
    <lineage>
        <taxon>Bacteria</taxon>
        <taxon>Candidatus Handelsmaniibacteriota</taxon>
    </lineage>
</organism>
<keyword evidence="4" id="KW-0862">Zinc</keyword>
<keyword evidence="2" id="KW-0479">Metal-binding</keyword>
<protein>
    <recommendedName>
        <fullName evidence="8">Creatininase</fullName>
    </recommendedName>
</protein>
<comment type="similarity">
    <text evidence="5">Belongs to the creatininase superfamily.</text>
</comment>
<evidence type="ECO:0000256" key="3">
    <source>
        <dbReference type="ARBA" id="ARBA00022801"/>
    </source>
</evidence>
<accession>A0A1F6CS51</accession>
<dbReference type="InterPro" id="IPR003785">
    <property type="entry name" value="Creatininase/forma_Hydrolase"/>
</dbReference>
<evidence type="ECO:0000256" key="5">
    <source>
        <dbReference type="ARBA" id="ARBA00024029"/>
    </source>
</evidence>
<evidence type="ECO:0000256" key="4">
    <source>
        <dbReference type="ARBA" id="ARBA00022833"/>
    </source>
</evidence>
<evidence type="ECO:0000313" key="7">
    <source>
        <dbReference type="Proteomes" id="UP000178606"/>
    </source>
</evidence>
<dbReference type="SUPFAM" id="SSF102215">
    <property type="entry name" value="Creatininase"/>
    <property type="match status" value="1"/>
</dbReference>
<keyword evidence="3" id="KW-0378">Hydrolase</keyword>
<dbReference type="Proteomes" id="UP000178606">
    <property type="component" value="Unassembled WGS sequence"/>
</dbReference>
<dbReference type="Pfam" id="PF02633">
    <property type="entry name" value="Creatininase"/>
    <property type="match status" value="1"/>
</dbReference>